<gene>
    <name evidence="5" type="ORF">SAMN02745223_01423</name>
</gene>
<dbReference type="NCBIfam" id="TIGR00254">
    <property type="entry name" value="GGDEF"/>
    <property type="match status" value="1"/>
</dbReference>
<protein>
    <recommendedName>
        <fullName evidence="1">diguanylate cyclase</fullName>
        <ecNumber evidence="1">2.7.7.65</ecNumber>
    </recommendedName>
</protein>
<accession>A0A1M4XEF3</accession>
<dbReference type="InterPro" id="IPR050469">
    <property type="entry name" value="Diguanylate_Cyclase"/>
</dbReference>
<dbReference type="Proteomes" id="UP000184533">
    <property type="component" value="Unassembled WGS sequence"/>
</dbReference>
<dbReference type="PROSITE" id="PS50887">
    <property type="entry name" value="GGDEF"/>
    <property type="match status" value="1"/>
</dbReference>
<dbReference type="PANTHER" id="PTHR45138:SF9">
    <property type="entry name" value="DIGUANYLATE CYCLASE DGCM-RELATED"/>
    <property type="match status" value="1"/>
</dbReference>
<evidence type="ECO:0000259" key="4">
    <source>
        <dbReference type="PROSITE" id="PS50887"/>
    </source>
</evidence>
<feature type="transmembrane region" description="Helical" evidence="3">
    <location>
        <begin position="21"/>
        <end position="39"/>
    </location>
</feature>
<dbReference type="Gene3D" id="3.30.70.270">
    <property type="match status" value="1"/>
</dbReference>
<dbReference type="GO" id="GO:0005886">
    <property type="term" value="C:plasma membrane"/>
    <property type="evidence" value="ECO:0007669"/>
    <property type="project" value="TreeGrafter"/>
</dbReference>
<proteinExistence type="predicted"/>
<evidence type="ECO:0000256" key="1">
    <source>
        <dbReference type="ARBA" id="ARBA00012528"/>
    </source>
</evidence>
<keyword evidence="3" id="KW-0472">Membrane</keyword>
<evidence type="ECO:0000313" key="6">
    <source>
        <dbReference type="Proteomes" id="UP000184533"/>
    </source>
</evidence>
<dbReference type="InterPro" id="IPR000160">
    <property type="entry name" value="GGDEF_dom"/>
</dbReference>
<comment type="catalytic activity">
    <reaction evidence="2">
        <text>2 GTP = 3',3'-c-di-GMP + 2 diphosphate</text>
        <dbReference type="Rhea" id="RHEA:24898"/>
        <dbReference type="ChEBI" id="CHEBI:33019"/>
        <dbReference type="ChEBI" id="CHEBI:37565"/>
        <dbReference type="ChEBI" id="CHEBI:58805"/>
        <dbReference type="EC" id="2.7.7.65"/>
    </reaction>
</comment>
<evidence type="ECO:0000256" key="3">
    <source>
        <dbReference type="SAM" id="Phobius"/>
    </source>
</evidence>
<dbReference type="PANTHER" id="PTHR45138">
    <property type="entry name" value="REGULATORY COMPONENTS OF SENSORY TRANSDUCTION SYSTEM"/>
    <property type="match status" value="1"/>
</dbReference>
<sequence>MTDIRRKLPKQTWRRIWRFTGLLTAASTVLSIVLTNLFMEAFSQGLNTAGVAISLLMPLALGAPMMFYLTLRHEQLRHANRQLELLATIDGLTDCFNRRAFTNLVSRHLERRVAPGTEGGALLIVDADEFKSVNDRFGHLHGDEALRLIANAIRMSVRINDVVGRMGGEEFGIYLVGADLSRADEVAERIRRTVSQLQFAPDATPCPLSVSIGGAAFSRRQGFSELYRLADQRLYEAKNTGRDRVALMQAA</sequence>
<keyword evidence="3" id="KW-0812">Transmembrane</keyword>
<dbReference type="GO" id="GO:0043709">
    <property type="term" value="P:cell adhesion involved in single-species biofilm formation"/>
    <property type="evidence" value="ECO:0007669"/>
    <property type="project" value="TreeGrafter"/>
</dbReference>
<dbReference type="InterPro" id="IPR029787">
    <property type="entry name" value="Nucleotide_cyclase"/>
</dbReference>
<dbReference type="EC" id="2.7.7.65" evidence="1"/>
<reference evidence="5 6" key="1">
    <citation type="submission" date="2016-11" db="EMBL/GenBank/DDBJ databases">
        <authorList>
            <person name="Jaros S."/>
            <person name="Januszkiewicz K."/>
            <person name="Wedrychowicz H."/>
        </authorList>
    </citation>
    <scope>NUCLEOTIDE SEQUENCE [LARGE SCALE GENOMIC DNA]</scope>
    <source>
        <strain evidence="5 6">DSM 17137</strain>
    </source>
</reference>
<dbReference type="Pfam" id="PF00990">
    <property type="entry name" value="GGDEF"/>
    <property type="match status" value="1"/>
</dbReference>
<organism evidence="5 6">
    <name type="scientific">Devosia limi DSM 17137</name>
    <dbReference type="NCBI Taxonomy" id="1121477"/>
    <lineage>
        <taxon>Bacteria</taxon>
        <taxon>Pseudomonadati</taxon>
        <taxon>Pseudomonadota</taxon>
        <taxon>Alphaproteobacteria</taxon>
        <taxon>Hyphomicrobiales</taxon>
        <taxon>Devosiaceae</taxon>
        <taxon>Devosia</taxon>
    </lineage>
</organism>
<dbReference type="SMART" id="SM00267">
    <property type="entry name" value="GGDEF"/>
    <property type="match status" value="1"/>
</dbReference>
<evidence type="ECO:0000313" key="5">
    <source>
        <dbReference type="EMBL" id="SHE91808.1"/>
    </source>
</evidence>
<dbReference type="InterPro" id="IPR043128">
    <property type="entry name" value="Rev_trsase/Diguanyl_cyclase"/>
</dbReference>
<feature type="transmembrane region" description="Helical" evidence="3">
    <location>
        <begin position="51"/>
        <end position="71"/>
    </location>
</feature>
<feature type="domain" description="GGDEF" evidence="4">
    <location>
        <begin position="118"/>
        <end position="250"/>
    </location>
</feature>
<dbReference type="SUPFAM" id="SSF55073">
    <property type="entry name" value="Nucleotide cyclase"/>
    <property type="match status" value="1"/>
</dbReference>
<dbReference type="AlphaFoldDB" id="A0A1M4XEF3"/>
<dbReference type="EMBL" id="FQVC01000003">
    <property type="protein sequence ID" value="SHE91808.1"/>
    <property type="molecule type" value="Genomic_DNA"/>
</dbReference>
<dbReference type="GO" id="GO:1902201">
    <property type="term" value="P:negative regulation of bacterial-type flagellum-dependent cell motility"/>
    <property type="evidence" value="ECO:0007669"/>
    <property type="project" value="TreeGrafter"/>
</dbReference>
<dbReference type="GO" id="GO:0052621">
    <property type="term" value="F:diguanylate cyclase activity"/>
    <property type="evidence" value="ECO:0007669"/>
    <property type="project" value="UniProtKB-EC"/>
</dbReference>
<dbReference type="FunFam" id="3.30.70.270:FF:000001">
    <property type="entry name" value="Diguanylate cyclase domain protein"/>
    <property type="match status" value="1"/>
</dbReference>
<keyword evidence="3" id="KW-1133">Transmembrane helix</keyword>
<name>A0A1M4XEF3_9HYPH</name>
<dbReference type="CDD" id="cd01949">
    <property type="entry name" value="GGDEF"/>
    <property type="match status" value="1"/>
</dbReference>
<evidence type="ECO:0000256" key="2">
    <source>
        <dbReference type="ARBA" id="ARBA00034247"/>
    </source>
</evidence>